<dbReference type="RefSeq" id="WP_068391096.1">
    <property type="nucleotide sequence ID" value="NZ_LSZO01000169.1"/>
</dbReference>
<dbReference type="Gene3D" id="1.25.20.10">
    <property type="entry name" value="Bacterial muramidases"/>
    <property type="match status" value="1"/>
</dbReference>
<organism evidence="5 6">
    <name type="scientific">Ventosimonas gracilis</name>
    <dbReference type="NCBI Taxonomy" id="1680762"/>
    <lineage>
        <taxon>Bacteria</taxon>
        <taxon>Pseudomonadati</taxon>
        <taxon>Pseudomonadota</taxon>
        <taxon>Gammaproteobacteria</taxon>
        <taxon>Pseudomonadales</taxon>
        <taxon>Ventosimonadaceae</taxon>
        <taxon>Ventosimonas</taxon>
    </lineage>
</organism>
<dbReference type="InterPro" id="IPR012289">
    <property type="entry name" value="Lytic_TGlycosylase_superhlx_L"/>
</dbReference>
<dbReference type="InterPro" id="IPR023346">
    <property type="entry name" value="Lysozyme-like_dom_sf"/>
</dbReference>
<dbReference type="Pfam" id="PF01464">
    <property type="entry name" value="SLT"/>
    <property type="match status" value="1"/>
</dbReference>
<dbReference type="Pfam" id="PF00760">
    <property type="entry name" value="Cucumo_coat"/>
    <property type="match status" value="1"/>
</dbReference>
<dbReference type="Gene3D" id="1.10.1240.20">
    <property type="entry name" value="Lytic transglycosylase, superhelical linker domain"/>
    <property type="match status" value="1"/>
</dbReference>
<dbReference type="GO" id="GO:0004553">
    <property type="term" value="F:hydrolase activity, hydrolyzing O-glycosyl compounds"/>
    <property type="evidence" value="ECO:0007669"/>
    <property type="project" value="InterPro"/>
</dbReference>
<keyword evidence="2" id="KW-0732">Signal</keyword>
<dbReference type="Pfam" id="PF14718">
    <property type="entry name" value="SLT_L"/>
    <property type="match status" value="1"/>
</dbReference>
<protein>
    <submittedName>
        <fullName evidence="5">Lytic transglycosylase</fullName>
    </submittedName>
</protein>
<comment type="caution">
    <text evidence="5">The sequence shown here is derived from an EMBL/GenBank/DDBJ whole genome shotgun (WGS) entry which is preliminary data.</text>
</comment>
<dbReference type="EMBL" id="LSZO01000169">
    <property type="protein sequence ID" value="KXU37169.1"/>
    <property type="molecule type" value="Genomic_DNA"/>
</dbReference>
<keyword evidence="6" id="KW-1185">Reference proteome</keyword>
<name>A0A139SRE2_9GAMM</name>
<comment type="similarity">
    <text evidence="1">Belongs to the transglycosylase Slt family.</text>
</comment>
<accession>A0A139SRE2</accession>
<dbReference type="InterPro" id="IPR037061">
    <property type="entry name" value="Lytic_TGlycoase_superhlx_L_sf"/>
</dbReference>
<reference evidence="5 6" key="1">
    <citation type="submission" date="2016-02" db="EMBL/GenBank/DDBJ databases">
        <authorList>
            <person name="Wen L."/>
            <person name="He K."/>
            <person name="Yang H."/>
        </authorList>
    </citation>
    <scope>NUCLEOTIDE SEQUENCE [LARGE SCALE GENOMIC DNA]</scope>
    <source>
        <strain evidence="5 6">CV58</strain>
    </source>
</reference>
<proteinExistence type="inferred from homology"/>
<dbReference type="AlphaFoldDB" id="A0A139SRE2"/>
<dbReference type="Proteomes" id="UP000072660">
    <property type="component" value="Unassembled WGS sequence"/>
</dbReference>
<dbReference type="CDD" id="cd13401">
    <property type="entry name" value="Slt70-like"/>
    <property type="match status" value="1"/>
</dbReference>
<dbReference type="SUPFAM" id="SSF48435">
    <property type="entry name" value="Bacterial muramidases"/>
    <property type="match status" value="1"/>
</dbReference>
<dbReference type="PANTHER" id="PTHR37423">
    <property type="entry name" value="SOLUBLE LYTIC MUREIN TRANSGLYCOSYLASE-RELATED"/>
    <property type="match status" value="1"/>
</dbReference>
<dbReference type="SUPFAM" id="SSF53955">
    <property type="entry name" value="Lysozyme-like"/>
    <property type="match status" value="1"/>
</dbReference>
<dbReference type="PANTHER" id="PTHR37423:SF5">
    <property type="entry name" value="SOLUBLE LYTIC MUREIN TRANSGLYCOSYLASE"/>
    <property type="match status" value="1"/>
</dbReference>
<evidence type="ECO:0000259" key="3">
    <source>
        <dbReference type="Pfam" id="PF01464"/>
    </source>
</evidence>
<sequence length="642" mass="74213">MSGYLLRLLLWFFIVLPGSQMAWAVSLAEQRQYYNKAKAALARGDSKPYQQYAKALADYPLLPHLAYDELTNRLKYASNEEVEAFLAANADLPQINWMKLRWLRWLAERGQWKTFVKYYDEKLNFAELDCLHARYLLSLRDKKAGFAATEKLWLVGRSQHESCDTLFVLWRKMGGMREAQIWQRAVLATEAGNYSLARYLAHDLTTLKKEAALLVEVAQKPRTVIQTGRFANTTGAMGDVVALGLRRLLREDTEKALALLEQYSKKQRFFEATRLDLARTFGLTLAKRFDPRALDILNKYAPGLADDDISEWRIRLLLRLGRFAEAHQYIKYLPEKLASSSRWRYWRARSLQLAQPDNQESAELYRVLAEGRGFYEFMAADLLGLPMQLNHRPLPGEAQALKKVQTRAAVKRALEFFARGEENAAWQEWYNAVAYLPQAEQVALARLAYQRQWYFQTIRTLALAEYWDDLELRFPLPWQRELKQVASERKLHPSWVFAIARQESAFRLDAKSSAGALGLMQLMPKTARETARRFDIALKNNRDILIPTTNIVLGTAYLAQLQEQFGGSRVLASAAYNAGPSRVSSWLQNADHLPWDIWVESIPFNETRQYVQNVLSYAFIYSHRLGMPQPFLAEYEHRLNTD</sequence>
<evidence type="ECO:0000313" key="6">
    <source>
        <dbReference type="Proteomes" id="UP000072660"/>
    </source>
</evidence>
<dbReference type="InterPro" id="IPR008939">
    <property type="entry name" value="Lytic_TGlycosylase_superhlx_U"/>
</dbReference>
<dbReference type="GO" id="GO:0042597">
    <property type="term" value="C:periplasmic space"/>
    <property type="evidence" value="ECO:0007669"/>
    <property type="project" value="InterPro"/>
</dbReference>
<evidence type="ECO:0000313" key="5">
    <source>
        <dbReference type="EMBL" id="KXU37169.1"/>
    </source>
</evidence>
<dbReference type="Gene3D" id="1.10.530.10">
    <property type="match status" value="1"/>
</dbReference>
<feature type="domain" description="Lytic transglycosylase superhelical linker" evidence="4">
    <location>
        <begin position="404"/>
        <end position="470"/>
    </location>
</feature>
<dbReference type="InterPro" id="IPR008258">
    <property type="entry name" value="Transglycosylase_SLT_dom_1"/>
</dbReference>
<dbReference type="OrthoDB" id="92254at2"/>
<feature type="domain" description="Transglycosylase SLT" evidence="3">
    <location>
        <begin position="485"/>
        <end position="593"/>
    </location>
</feature>
<evidence type="ECO:0000256" key="2">
    <source>
        <dbReference type="ARBA" id="ARBA00022729"/>
    </source>
</evidence>
<evidence type="ECO:0000256" key="1">
    <source>
        <dbReference type="ARBA" id="ARBA00007734"/>
    </source>
</evidence>
<evidence type="ECO:0000259" key="4">
    <source>
        <dbReference type="Pfam" id="PF14718"/>
    </source>
</evidence>
<gene>
    <name evidence="5" type="ORF">AXE65_03865</name>
</gene>